<dbReference type="FunFam" id="3.40.50.720:FF:000084">
    <property type="entry name" value="Short-chain dehydrogenase reductase"/>
    <property type="match status" value="1"/>
</dbReference>
<dbReference type="PROSITE" id="PS00061">
    <property type="entry name" value="ADH_SHORT"/>
    <property type="match status" value="1"/>
</dbReference>
<protein>
    <submittedName>
        <fullName evidence="3">Short-chain dehydrogenase/reductase</fullName>
    </submittedName>
</protein>
<dbReference type="GO" id="GO:0016616">
    <property type="term" value="F:oxidoreductase activity, acting on the CH-OH group of donors, NAD or NADP as acceptor"/>
    <property type="evidence" value="ECO:0007669"/>
    <property type="project" value="TreeGrafter"/>
</dbReference>
<dbReference type="RefSeq" id="WP_033725283.1">
    <property type="nucleotide sequence ID" value="NZ_LMVV01000127.1"/>
</dbReference>
<dbReference type="Gene3D" id="3.40.50.720">
    <property type="entry name" value="NAD(P)-binding Rossmann-like Domain"/>
    <property type="match status" value="1"/>
</dbReference>
<dbReference type="EMBL" id="KM105871">
    <property type="protein sequence ID" value="AIL92354.1"/>
    <property type="molecule type" value="Genomic_DNA"/>
</dbReference>
<name>A0A088DHM0_MYCAV</name>
<dbReference type="PRINTS" id="PR00080">
    <property type="entry name" value="SDRFAMILY"/>
</dbReference>
<dbReference type="PRINTS" id="PR00081">
    <property type="entry name" value="GDHRDH"/>
</dbReference>
<dbReference type="SUPFAM" id="SSF51735">
    <property type="entry name" value="NAD(P)-binding Rossmann-fold domains"/>
    <property type="match status" value="1"/>
</dbReference>
<keyword evidence="2" id="KW-0560">Oxidoreductase</keyword>
<dbReference type="AlphaFoldDB" id="A0A088DHM0"/>
<evidence type="ECO:0000313" key="3">
    <source>
        <dbReference type="EMBL" id="AIL92354.1"/>
    </source>
</evidence>
<dbReference type="Pfam" id="PF13561">
    <property type="entry name" value="adh_short_C2"/>
    <property type="match status" value="1"/>
</dbReference>
<evidence type="ECO:0000256" key="2">
    <source>
        <dbReference type="ARBA" id="ARBA00023002"/>
    </source>
</evidence>
<reference evidence="3" key="1">
    <citation type="journal article" date="2014" name="FEBS Lett.">
        <title>Identification and comparative analysis of a genomic island in Mycobacterium avium subsp. hominissuis.</title>
        <authorList>
            <person name="Lahiri A."/>
            <person name="Sanchini A."/>
            <person name="Semmler T."/>
            <person name="Schafer H."/>
            <person name="Lewin A."/>
        </authorList>
    </citation>
    <scope>NUCLEOTIDE SEQUENCE</scope>
    <source>
        <strain evidence="3">2721</strain>
    </source>
</reference>
<dbReference type="InterPro" id="IPR002347">
    <property type="entry name" value="SDR_fam"/>
</dbReference>
<accession>A0A088DHM0</accession>
<dbReference type="InterPro" id="IPR036291">
    <property type="entry name" value="NAD(P)-bd_dom_sf"/>
</dbReference>
<dbReference type="PANTHER" id="PTHR42760:SF133">
    <property type="entry name" value="3-OXOACYL-[ACYL-CARRIER-PROTEIN] REDUCTASE"/>
    <property type="match status" value="1"/>
</dbReference>
<organism evidence="3">
    <name type="scientific">Mycobacterium avium subsp. hominissuis</name>
    <dbReference type="NCBI Taxonomy" id="439334"/>
    <lineage>
        <taxon>Bacteria</taxon>
        <taxon>Bacillati</taxon>
        <taxon>Actinomycetota</taxon>
        <taxon>Actinomycetes</taxon>
        <taxon>Mycobacteriales</taxon>
        <taxon>Mycobacteriaceae</taxon>
        <taxon>Mycobacterium</taxon>
        <taxon>Mycobacterium avium complex (MAC)</taxon>
    </lineage>
</organism>
<dbReference type="PANTHER" id="PTHR42760">
    <property type="entry name" value="SHORT-CHAIN DEHYDROGENASES/REDUCTASES FAMILY MEMBER"/>
    <property type="match status" value="1"/>
</dbReference>
<dbReference type="InterPro" id="IPR020904">
    <property type="entry name" value="Sc_DH/Rdtase_CS"/>
</dbReference>
<comment type="similarity">
    <text evidence="1">Belongs to the short-chain dehydrogenases/reductases (SDR) family.</text>
</comment>
<evidence type="ECO:0000256" key="1">
    <source>
        <dbReference type="ARBA" id="ARBA00006484"/>
    </source>
</evidence>
<sequence>MERLQGRLEGRPVLVTGAASGIGRATCWRLAAEGARVAALDVDRGGVGALADELRAGGADVFDAAVDVTCESEVEDATAAAVDRLGGLRGVVTCAGILPDEDQVPINKADLDVFTRVLTVNLIGTFLVLKHTMASLARVGGSVVTFSSIAALRQGGGVGYAASKGGVISLTRAIAAQWGRKGVRANILCPGGVETPMTGGIFSQPGVLEHLRRSTPLGRVAAPQEIAATVAFLLSDDSSYISGTTLPIDGGGSIA</sequence>
<proteinExistence type="inferred from homology"/>